<dbReference type="Pfam" id="PF25559">
    <property type="entry name" value="DUF7931"/>
    <property type="match status" value="1"/>
</dbReference>
<comment type="caution">
    <text evidence="3">The sequence shown here is derived from an EMBL/GenBank/DDBJ whole genome shotgun (WGS) entry which is preliminary data.</text>
</comment>
<feature type="domain" description="DUF7931" evidence="2">
    <location>
        <begin position="16"/>
        <end position="162"/>
    </location>
</feature>
<dbReference type="EMBL" id="JAYGII010000008">
    <property type="protein sequence ID" value="MEA5445334.1"/>
    <property type="molecule type" value="Genomic_DNA"/>
</dbReference>
<evidence type="ECO:0000259" key="2">
    <source>
        <dbReference type="Pfam" id="PF25559"/>
    </source>
</evidence>
<feature type="region of interest" description="Disordered" evidence="1">
    <location>
        <begin position="1"/>
        <end position="20"/>
    </location>
</feature>
<reference evidence="3 4" key="1">
    <citation type="submission" date="2023-12" db="EMBL/GenBank/DDBJ databases">
        <title>Whole-genome sequencing of halo(alkali)philic microorganisms from hypersaline lakes.</title>
        <authorList>
            <person name="Sorokin D.Y."/>
            <person name="Merkel A.Y."/>
            <person name="Messina E."/>
            <person name="Yakimov M."/>
        </authorList>
    </citation>
    <scope>NUCLEOTIDE SEQUENCE [LARGE SCALE GENOMIC DNA]</scope>
    <source>
        <strain evidence="3 4">AB-CW1</strain>
    </source>
</reference>
<dbReference type="Proteomes" id="UP001302316">
    <property type="component" value="Unassembled WGS sequence"/>
</dbReference>
<dbReference type="RefSeq" id="WP_346050963.1">
    <property type="nucleotide sequence ID" value="NZ_JAYGII010000008.1"/>
</dbReference>
<protein>
    <recommendedName>
        <fullName evidence="2">DUF7931 domain-containing protein</fullName>
    </recommendedName>
</protein>
<accession>A0AAP6MJT8</accession>
<evidence type="ECO:0000313" key="4">
    <source>
        <dbReference type="Proteomes" id="UP001302316"/>
    </source>
</evidence>
<sequence length="164" mass="19078">MSDDPQNTGGSLEYRDDSREAARQLAEATRRELLIFTRDLEPAVLDQSEFLEAVRQLVIRSRHTGLRVICQDPTRAIKEGHGLIRLARRVSSHVSLHRPHREDAEEADAFIVSDETGYLYRPLADRLEGRWSPNDPTQARRLRQRFDQMWDRSEPETEFRQLGV</sequence>
<dbReference type="AlphaFoldDB" id="A0AAP6MJT8"/>
<keyword evidence="4" id="KW-1185">Reference proteome</keyword>
<name>A0AAP6MJT8_9GAMM</name>
<gene>
    <name evidence="3" type="ORF">VCB98_05840</name>
</gene>
<evidence type="ECO:0000313" key="3">
    <source>
        <dbReference type="EMBL" id="MEA5445334.1"/>
    </source>
</evidence>
<dbReference type="InterPro" id="IPR057691">
    <property type="entry name" value="DUF7931"/>
</dbReference>
<proteinExistence type="predicted"/>
<evidence type="ECO:0000256" key="1">
    <source>
        <dbReference type="SAM" id="MobiDB-lite"/>
    </source>
</evidence>
<feature type="compositionally biased region" description="Polar residues" evidence="1">
    <location>
        <begin position="1"/>
        <end position="10"/>
    </location>
</feature>
<organism evidence="3 4">
    <name type="scientific">Natronospira elongata</name>
    <dbReference type="NCBI Taxonomy" id="3110268"/>
    <lineage>
        <taxon>Bacteria</taxon>
        <taxon>Pseudomonadati</taxon>
        <taxon>Pseudomonadota</taxon>
        <taxon>Gammaproteobacteria</taxon>
        <taxon>Natronospirales</taxon>
        <taxon>Natronospiraceae</taxon>
        <taxon>Natronospira</taxon>
    </lineage>
</organism>